<dbReference type="Proteomes" id="UP001064489">
    <property type="component" value="Chromosome 9"/>
</dbReference>
<gene>
    <name evidence="2" type="ORF">LWI28_015719</name>
</gene>
<reference evidence="2" key="1">
    <citation type="journal article" date="2022" name="Plant J.">
        <title>Strategies of tolerance reflected in two North American maple genomes.</title>
        <authorList>
            <person name="McEvoy S.L."/>
            <person name="Sezen U.U."/>
            <person name="Trouern-Trend A."/>
            <person name="McMahon S.M."/>
            <person name="Schaberg P.G."/>
            <person name="Yang J."/>
            <person name="Wegrzyn J.L."/>
            <person name="Swenson N.G."/>
        </authorList>
    </citation>
    <scope>NUCLEOTIDE SEQUENCE</scope>
    <source>
        <strain evidence="2">91603</strain>
    </source>
</reference>
<protein>
    <submittedName>
        <fullName evidence="2">Uncharacterized protein</fullName>
    </submittedName>
</protein>
<keyword evidence="3" id="KW-1185">Reference proteome</keyword>
<feature type="region of interest" description="Disordered" evidence="1">
    <location>
        <begin position="1"/>
        <end position="28"/>
    </location>
</feature>
<evidence type="ECO:0000313" key="2">
    <source>
        <dbReference type="EMBL" id="KAI9200958.1"/>
    </source>
</evidence>
<evidence type="ECO:0000313" key="3">
    <source>
        <dbReference type="Proteomes" id="UP001064489"/>
    </source>
</evidence>
<name>A0AAD5JI14_ACENE</name>
<evidence type="ECO:0000256" key="1">
    <source>
        <dbReference type="SAM" id="MobiDB-lite"/>
    </source>
</evidence>
<accession>A0AAD5JI14</accession>
<sequence>MEVNNTDPNNHHQPHHHHQYHQSQSPSAAVSNAVPTSFYLSSHLNTSGICYGVGESGAFHSPLSVMPLKSDGSLCIMEALTRSQPEVMVSSSSPKLEDFLGGATMETHHHQYGSHERETMALSLDSMYYHNHHAETENNRQQQHSLDLLQEQFRQQQQQQFQAQTHHPYYVGMPCHGGMYQSPMEEEETTKDNINLTHCASQIPHQLSDDAMPFLKIGLLDTTVLVLIMH</sequence>
<dbReference type="EMBL" id="JAJSOW010000001">
    <property type="protein sequence ID" value="KAI9200958.1"/>
    <property type="molecule type" value="Genomic_DNA"/>
</dbReference>
<organism evidence="2 3">
    <name type="scientific">Acer negundo</name>
    <name type="common">Box elder</name>
    <dbReference type="NCBI Taxonomy" id="4023"/>
    <lineage>
        <taxon>Eukaryota</taxon>
        <taxon>Viridiplantae</taxon>
        <taxon>Streptophyta</taxon>
        <taxon>Embryophyta</taxon>
        <taxon>Tracheophyta</taxon>
        <taxon>Spermatophyta</taxon>
        <taxon>Magnoliopsida</taxon>
        <taxon>eudicotyledons</taxon>
        <taxon>Gunneridae</taxon>
        <taxon>Pentapetalae</taxon>
        <taxon>rosids</taxon>
        <taxon>malvids</taxon>
        <taxon>Sapindales</taxon>
        <taxon>Sapindaceae</taxon>
        <taxon>Hippocastanoideae</taxon>
        <taxon>Acereae</taxon>
        <taxon>Acer</taxon>
    </lineage>
</organism>
<reference evidence="2" key="2">
    <citation type="submission" date="2023-02" db="EMBL/GenBank/DDBJ databases">
        <authorList>
            <person name="Swenson N.G."/>
            <person name="Wegrzyn J.L."/>
            <person name="Mcevoy S.L."/>
        </authorList>
    </citation>
    <scope>NUCLEOTIDE SEQUENCE</scope>
    <source>
        <strain evidence="2">91603</strain>
        <tissue evidence="2">Leaf</tissue>
    </source>
</reference>
<dbReference type="AlphaFoldDB" id="A0AAD5JI14"/>
<proteinExistence type="predicted"/>
<comment type="caution">
    <text evidence="2">The sequence shown here is derived from an EMBL/GenBank/DDBJ whole genome shotgun (WGS) entry which is preliminary data.</text>
</comment>